<feature type="region of interest" description="Disordered" evidence="1">
    <location>
        <begin position="406"/>
        <end position="428"/>
    </location>
</feature>
<gene>
    <name evidence="2" type="ORF">PHABIO_218</name>
</gene>
<feature type="compositionally biased region" description="Basic and acidic residues" evidence="1">
    <location>
        <begin position="614"/>
        <end position="623"/>
    </location>
</feature>
<feature type="region of interest" description="Disordered" evidence="1">
    <location>
        <begin position="674"/>
        <end position="746"/>
    </location>
</feature>
<evidence type="ECO:0000313" key="2">
    <source>
        <dbReference type="EMBL" id="ARV76849.1"/>
    </source>
</evidence>
<evidence type="ECO:0000313" key="3">
    <source>
        <dbReference type="Proteomes" id="UP000225448"/>
    </source>
</evidence>
<dbReference type="InterPro" id="IPR008160">
    <property type="entry name" value="Collagen"/>
</dbReference>
<protein>
    <submittedName>
        <fullName evidence="2">Tail fiber protein</fullName>
    </submittedName>
</protein>
<dbReference type="Gene3D" id="1.20.5.320">
    <property type="entry name" value="6-Phosphogluconate Dehydrogenase, domain 3"/>
    <property type="match status" value="2"/>
</dbReference>
<name>A0A1Y0SZA8_9CAUD</name>
<sequence>MADPVDPKDAGKISHLPPLSIVTGDELMEVVARDQFGVLKNYRLLISKIRTNQGLSAYEVAVKNGFQGTETEWLASLHGQSAYQLAVSLGFVGTEQEFLDSLVGPGAYETAVELGFTGTKQEWLDSMKGQSSYQLAKQLGFEGTEAEFIESLHGESAYQTWLKLPGNAGKTEAQFIASIKGEKGDKGEVGEQGPPGAKGDKGDKGDTGAAGEQGIQGVKGDTGAKGDKGDKGDTGDAGPQGIQGLKGDKGDKGDTGEEGPEGPQGVKGDKGDKGDIGAPGKFVNVIDTVTREDFEENIFPLTTHKIGDAWFVTDNESTVLWMWTYGEGGIGGRWESSDNLRGPSGTGLVIKGKWPDAIALPVSNALKGDTYAWKNALWTYMLKEGQTEEIPANMAYFQIVPEGPKGDQGIQGIQGPKGDKGDTGATGPARAAYSVVGELASPDDLPSIANAKPDEAYVVTVLDGSKHLYVFKASAPQAWIDTGPITGPKGDKGDRGEQGIQGLQGAPGAKGDTGEKGEEGPAGPKGDKGDQGEQGEKGDPGKDGTNVEIADAYDTLALLEAATLTVGKAYGVRDTSTLYYVKALPATVLNGNLIDLGEFKGEKGADGAQGPEGPKGEQGEKGDTGAGLVISGTKANQAEIEAIVGPVEQEAWEALDTSHVFIFVKGAWVDLGPLRGEKGEQGEQGPEGPKGDKGDTGSQGIQGLAGAKGDKGDKGDTGPQGPKGDTGEKGDQGDPGAGLETIGSYPTISNAPAASAANKGKAVNTDDQGLYINISGTEWVNIGPAGAPGPRGPKGDRGSEWLIWLDGMTDPNSNPNFGQAGDWVMDPTGWAWNKQSTTWTKVYQYFAAGVQEVPTEDLNKKMVRFNGGWIVLPVDAPVANAAAVGKKYVWSVTAVDVGGWVEQADTTFPEPPADGKRYGRLRAVDATVGGWSEIPAAGIADLTGATVAKFYVREALTATSGKWTEFTPGIAAPTDPTGLKKYIRTATAWEEFNVYTLSVQAVPVAAGTTAVDLRTNQVVLVDHTTNTNKVINFTNPPATGRAQTVVAIVRGNGAAAGTITFQLNGAAVEWNGDTAPTMGVGKNVITFLVTTTGSGGTLASFAIGSVGAQTGTA</sequence>
<dbReference type="GO" id="GO:0031012">
    <property type="term" value="C:extracellular matrix"/>
    <property type="evidence" value="ECO:0007669"/>
    <property type="project" value="TreeGrafter"/>
</dbReference>
<feature type="compositionally biased region" description="Basic and acidic residues" evidence="1">
    <location>
        <begin position="180"/>
        <end position="189"/>
    </location>
</feature>
<dbReference type="GO" id="GO:0005615">
    <property type="term" value="C:extracellular space"/>
    <property type="evidence" value="ECO:0007669"/>
    <property type="project" value="TreeGrafter"/>
</dbReference>
<dbReference type="InterPro" id="IPR050149">
    <property type="entry name" value="Collagen_superfamily"/>
</dbReference>
<evidence type="ECO:0000256" key="1">
    <source>
        <dbReference type="SAM" id="MobiDB-lite"/>
    </source>
</evidence>
<proteinExistence type="predicted"/>
<feature type="compositionally biased region" description="Low complexity" evidence="1">
    <location>
        <begin position="236"/>
        <end position="245"/>
    </location>
</feature>
<feature type="region of interest" description="Disordered" evidence="1">
    <location>
        <begin position="602"/>
        <end position="628"/>
    </location>
</feature>
<feature type="region of interest" description="Disordered" evidence="1">
    <location>
        <begin position="180"/>
        <end position="280"/>
    </location>
</feature>
<dbReference type="PANTHER" id="PTHR24023">
    <property type="entry name" value="COLLAGEN ALPHA"/>
    <property type="match status" value="1"/>
</dbReference>
<dbReference type="Pfam" id="PF01391">
    <property type="entry name" value="Collagen"/>
    <property type="match status" value="3"/>
</dbReference>
<dbReference type="Proteomes" id="UP000225448">
    <property type="component" value="Segment"/>
</dbReference>
<keyword evidence="3" id="KW-1185">Reference proteome</keyword>
<feature type="compositionally biased region" description="Basic and acidic residues" evidence="1">
    <location>
        <begin position="512"/>
        <end position="542"/>
    </location>
</feature>
<reference evidence="2 3" key="1">
    <citation type="submission" date="2017-05" db="EMBL/GenBank/DDBJ databases">
        <authorList>
            <person name="Song R."/>
            <person name="Chenine A.L."/>
            <person name="Ruprecht R.M."/>
        </authorList>
    </citation>
    <scope>NUCLEOTIDE SEQUENCE [LARGE SCALE GENOMIC DNA]</scope>
</reference>
<dbReference type="EMBL" id="MF042360">
    <property type="protein sequence ID" value="ARV76849.1"/>
    <property type="molecule type" value="Genomic_DNA"/>
</dbReference>
<feature type="compositionally biased region" description="Basic and acidic residues" evidence="1">
    <location>
        <begin position="222"/>
        <end position="234"/>
    </location>
</feature>
<feature type="compositionally biased region" description="Basic and acidic residues" evidence="1">
    <location>
        <begin position="246"/>
        <end position="255"/>
    </location>
</feature>
<dbReference type="PANTHER" id="PTHR24023:SF1082">
    <property type="entry name" value="COLLAGEN TRIPLE HELIX REPEAT"/>
    <property type="match status" value="1"/>
</dbReference>
<accession>A0A1Y0SZA8</accession>
<feature type="region of interest" description="Disordered" evidence="1">
    <location>
        <begin position="480"/>
        <end position="546"/>
    </location>
</feature>
<organism evidence="2 3">
    <name type="scientific">Pseudomonas phage Phabio</name>
    <dbReference type="NCBI Taxonomy" id="2006668"/>
    <lineage>
        <taxon>Viruses</taxon>
        <taxon>Duplodnaviria</taxon>
        <taxon>Heunggongvirae</taxon>
        <taxon>Uroviricota</taxon>
        <taxon>Caudoviricetes</taxon>
        <taxon>Chimalliviridae</taxon>
        <taxon>Phabiovirus</taxon>
        <taxon>Phabiovirus phabio</taxon>
    </lineage>
</organism>